<organism evidence="1 2">
    <name type="scientific">Streptomyces sp. 900129855</name>
    <dbReference type="NCBI Taxonomy" id="3155129"/>
    <lineage>
        <taxon>Bacteria</taxon>
        <taxon>Bacillati</taxon>
        <taxon>Actinomycetota</taxon>
        <taxon>Actinomycetes</taxon>
        <taxon>Kitasatosporales</taxon>
        <taxon>Streptomycetaceae</taxon>
        <taxon>Streptomyces</taxon>
    </lineage>
</organism>
<accession>A0ABV2ZZH6</accession>
<dbReference type="EMBL" id="JBEZVE010000063">
    <property type="protein sequence ID" value="MEU3787981.1"/>
    <property type="molecule type" value="Genomic_DNA"/>
</dbReference>
<protein>
    <submittedName>
        <fullName evidence="1">Uncharacterized protein</fullName>
    </submittedName>
</protein>
<gene>
    <name evidence="1" type="ORF">AB0E89_47055</name>
</gene>
<reference evidence="1 2" key="1">
    <citation type="submission" date="2024-06" db="EMBL/GenBank/DDBJ databases">
        <title>The Natural Products Discovery Center: Release of the First 8490 Sequenced Strains for Exploring Actinobacteria Biosynthetic Diversity.</title>
        <authorList>
            <person name="Kalkreuter E."/>
            <person name="Kautsar S.A."/>
            <person name="Yang D."/>
            <person name="Bader C.D."/>
            <person name="Teijaro C.N."/>
            <person name="Fluegel L."/>
            <person name="Davis C.M."/>
            <person name="Simpson J.R."/>
            <person name="Lauterbach L."/>
            <person name="Steele A.D."/>
            <person name="Gui C."/>
            <person name="Meng S."/>
            <person name="Li G."/>
            <person name="Viehrig K."/>
            <person name="Ye F."/>
            <person name="Su P."/>
            <person name="Kiefer A.F."/>
            <person name="Nichols A."/>
            <person name="Cepeda A.J."/>
            <person name="Yan W."/>
            <person name="Fan B."/>
            <person name="Jiang Y."/>
            <person name="Adhikari A."/>
            <person name="Zheng C.-J."/>
            <person name="Schuster L."/>
            <person name="Cowan T.M."/>
            <person name="Smanski M.J."/>
            <person name="Chevrette M.G."/>
            <person name="De Carvalho L.P.S."/>
            <person name="Shen B."/>
        </authorList>
    </citation>
    <scope>NUCLEOTIDE SEQUENCE [LARGE SCALE GENOMIC DNA]</scope>
    <source>
        <strain evidence="1 2">NPDC033843</strain>
    </source>
</reference>
<evidence type="ECO:0000313" key="1">
    <source>
        <dbReference type="EMBL" id="MEU3787981.1"/>
    </source>
</evidence>
<dbReference type="RefSeq" id="WP_361710662.1">
    <property type="nucleotide sequence ID" value="NZ_JBEZVE010000063.1"/>
</dbReference>
<evidence type="ECO:0000313" key="2">
    <source>
        <dbReference type="Proteomes" id="UP001550739"/>
    </source>
</evidence>
<name>A0ABV2ZZH6_9ACTN</name>
<keyword evidence="2" id="KW-1185">Reference proteome</keyword>
<proteinExistence type="predicted"/>
<sequence length="42" mass="4317">MSEVITARWAGRFCVTSIFAVIAAAPLGGTEPAPAGSQEHDT</sequence>
<comment type="caution">
    <text evidence="1">The sequence shown here is derived from an EMBL/GenBank/DDBJ whole genome shotgun (WGS) entry which is preliminary data.</text>
</comment>
<dbReference type="Proteomes" id="UP001550739">
    <property type="component" value="Unassembled WGS sequence"/>
</dbReference>